<feature type="transmembrane region" description="Helical" evidence="5">
    <location>
        <begin position="71"/>
        <end position="92"/>
    </location>
</feature>
<evidence type="ECO:0000259" key="6">
    <source>
        <dbReference type="Pfam" id="PF01490"/>
    </source>
</evidence>
<dbReference type="GO" id="GO:0015179">
    <property type="term" value="F:L-amino acid transmembrane transporter activity"/>
    <property type="evidence" value="ECO:0007669"/>
    <property type="project" value="TreeGrafter"/>
</dbReference>
<keyword evidence="3 5" id="KW-1133">Transmembrane helix</keyword>
<sequence>MAAFNLANNVVGMGVIWLPLCTQISGVAVGLSLIFFAFLMSALTSYLIAVCSMRTKATTYQILAGEVLGKIGYVVTSVCGMLLPFSMCVAYVRLVSSTLASVFKHYNLFVSFLGEEKYVMLICLFGLAMPFAMLKHVSFLEHLSFFSIIFVIFYTTVFVIFLFTNSGRILLLPDTWAMAKPGFFQAFATFALAYTAHHNVLILYNSLHNNTTKRFTGVIFASFGFALLIYLIVVIAGFISFSGVIFGDILSNYCMGSILMLVTRVIFCFSILTTLPLQAISVRSSIFEVFKDKLHAGKRNRILITLGMFIAILGVALVPLQIKVIIEITGAITTSPLVVILPCLMYLKVEQGRFFKRNLKTVVLWILIIMGVALVIFGTAMAIRDYALSGKELEYPRYWCYGENEFIKLKSG</sequence>
<accession>A0A0C2MHI6</accession>
<organism evidence="7 8">
    <name type="scientific">Thelohanellus kitauei</name>
    <name type="common">Myxosporean</name>
    <dbReference type="NCBI Taxonomy" id="669202"/>
    <lineage>
        <taxon>Eukaryota</taxon>
        <taxon>Metazoa</taxon>
        <taxon>Cnidaria</taxon>
        <taxon>Myxozoa</taxon>
        <taxon>Myxosporea</taxon>
        <taxon>Bivalvulida</taxon>
        <taxon>Platysporina</taxon>
        <taxon>Myxobolidae</taxon>
        <taxon>Thelohanellus</taxon>
    </lineage>
</organism>
<dbReference type="InterPro" id="IPR013057">
    <property type="entry name" value="AA_transpt_TM"/>
</dbReference>
<dbReference type="Gene3D" id="1.20.1740.10">
    <property type="entry name" value="Amino acid/polyamine transporter I"/>
    <property type="match status" value="1"/>
</dbReference>
<evidence type="ECO:0000256" key="3">
    <source>
        <dbReference type="ARBA" id="ARBA00022989"/>
    </source>
</evidence>
<gene>
    <name evidence="7" type="ORF">RF11_05830</name>
</gene>
<comment type="caution">
    <text evidence="7">The sequence shown here is derived from an EMBL/GenBank/DDBJ whole genome shotgun (WGS) entry which is preliminary data.</text>
</comment>
<evidence type="ECO:0000256" key="5">
    <source>
        <dbReference type="SAM" id="Phobius"/>
    </source>
</evidence>
<feature type="domain" description="Amino acid transporter transmembrane" evidence="6">
    <location>
        <begin position="1"/>
        <end position="383"/>
    </location>
</feature>
<dbReference type="AlphaFoldDB" id="A0A0C2MHI6"/>
<feature type="transmembrane region" description="Helical" evidence="5">
    <location>
        <begin position="258"/>
        <end position="281"/>
    </location>
</feature>
<dbReference type="OMA" id="GCAVVYL"/>
<reference evidence="7 8" key="1">
    <citation type="journal article" date="2014" name="Genome Biol. Evol.">
        <title>The genome of the myxosporean Thelohanellus kitauei shows adaptations to nutrient acquisition within its fish host.</title>
        <authorList>
            <person name="Yang Y."/>
            <person name="Xiong J."/>
            <person name="Zhou Z."/>
            <person name="Huo F."/>
            <person name="Miao W."/>
            <person name="Ran C."/>
            <person name="Liu Y."/>
            <person name="Zhang J."/>
            <person name="Feng J."/>
            <person name="Wang M."/>
            <person name="Wang M."/>
            <person name="Wang L."/>
            <person name="Yao B."/>
        </authorList>
    </citation>
    <scope>NUCLEOTIDE SEQUENCE [LARGE SCALE GENOMIC DNA]</scope>
    <source>
        <strain evidence="7">Wuqing</strain>
    </source>
</reference>
<evidence type="ECO:0000313" key="8">
    <source>
        <dbReference type="Proteomes" id="UP000031668"/>
    </source>
</evidence>
<evidence type="ECO:0000256" key="4">
    <source>
        <dbReference type="ARBA" id="ARBA00023136"/>
    </source>
</evidence>
<protein>
    <submittedName>
        <fullName evidence="7">Putative sodium-coupled neutral amino acid transporter 11</fullName>
    </submittedName>
</protein>
<feature type="transmembrane region" description="Helical" evidence="5">
    <location>
        <begin position="302"/>
        <end position="322"/>
    </location>
</feature>
<evidence type="ECO:0000256" key="1">
    <source>
        <dbReference type="ARBA" id="ARBA00004141"/>
    </source>
</evidence>
<feature type="transmembrane region" description="Helical" evidence="5">
    <location>
        <begin position="183"/>
        <end position="204"/>
    </location>
</feature>
<evidence type="ECO:0000313" key="7">
    <source>
        <dbReference type="EMBL" id="KII61111.1"/>
    </source>
</evidence>
<feature type="transmembrane region" description="Helical" evidence="5">
    <location>
        <begin position="143"/>
        <end position="163"/>
    </location>
</feature>
<proteinExistence type="predicted"/>
<feature type="transmembrane region" description="Helical" evidence="5">
    <location>
        <begin position="27"/>
        <end position="50"/>
    </location>
</feature>
<keyword evidence="2 5" id="KW-0812">Transmembrane</keyword>
<dbReference type="GO" id="GO:0016020">
    <property type="term" value="C:membrane"/>
    <property type="evidence" value="ECO:0007669"/>
    <property type="project" value="UniProtKB-SubCell"/>
</dbReference>
<dbReference type="Pfam" id="PF01490">
    <property type="entry name" value="Aa_trans"/>
    <property type="match status" value="1"/>
</dbReference>
<keyword evidence="4 5" id="KW-0472">Membrane</keyword>
<dbReference type="PANTHER" id="PTHR22950">
    <property type="entry name" value="AMINO ACID TRANSPORTER"/>
    <property type="match status" value="1"/>
</dbReference>
<dbReference type="Proteomes" id="UP000031668">
    <property type="component" value="Unassembled WGS sequence"/>
</dbReference>
<dbReference type="EMBL" id="JWZT01005379">
    <property type="protein sequence ID" value="KII61111.1"/>
    <property type="molecule type" value="Genomic_DNA"/>
</dbReference>
<feature type="transmembrane region" description="Helical" evidence="5">
    <location>
        <begin position="118"/>
        <end position="134"/>
    </location>
</feature>
<comment type="subcellular location">
    <subcellularLocation>
        <location evidence="1">Membrane</location>
        <topology evidence="1">Multi-pass membrane protein</topology>
    </subcellularLocation>
</comment>
<feature type="transmembrane region" description="Helical" evidence="5">
    <location>
        <begin position="328"/>
        <end position="349"/>
    </location>
</feature>
<keyword evidence="8" id="KW-1185">Reference proteome</keyword>
<name>A0A0C2MHI6_THEKT</name>
<evidence type="ECO:0000256" key="2">
    <source>
        <dbReference type="ARBA" id="ARBA00022692"/>
    </source>
</evidence>
<dbReference type="OrthoDB" id="28208at2759"/>
<feature type="transmembrane region" description="Helical" evidence="5">
    <location>
        <begin position="361"/>
        <end position="383"/>
    </location>
</feature>
<feature type="transmembrane region" description="Helical" evidence="5">
    <location>
        <begin position="216"/>
        <end position="246"/>
    </location>
</feature>